<dbReference type="PROSITE" id="PS51085">
    <property type="entry name" value="2FE2S_FER_2"/>
    <property type="match status" value="1"/>
</dbReference>
<comment type="caution">
    <text evidence="3">The sequence shown here is derived from an EMBL/GenBank/DDBJ whole genome shotgun (WGS) entry which is preliminary data.</text>
</comment>
<evidence type="ECO:0000313" key="4">
    <source>
        <dbReference type="Proteomes" id="UP000307702"/>
    </source>
</evidence>
<name>A0A8H2JKN5_9GAMM</name>
<dbReference type="InterPro" id="IPR012675">
    <property type="entry name" value="Beta-grasp_dom_sf"/>
</dbReference>
<dbReference type="Gene3D" id="3.10.20.30">
    <property type="match status" value="1"/>
</dbReference>
<organism evidence="3 4">
    <name type="scientific">Colwellia ponticola</name>
    <dbReference type="NCBI Taxonomy" id="2304625"/>
    <lineage>
        <taxon>Bacteria</taxon>
        <taxon>Pseudomonadati</taxon>
        <taxon>Pseudomonadota</taxon>
        <taxon>Gammaproteobacteria</taxon>
        <taxon>Alteromonadales</taxon>
        <taxon>Colwelliaceae</taxon>
        <taxon>Colwellia</taxon>
    </lineage>
</organism>
<dbReference type="GO" id="GO:0051537">
    <property type="term" value="F:2 iron, 2 sulfur cluster binding"/>
    <property type="evidence" value="ECO:0007669"/>
    <property type="project" value="InterPro"/>
</dbReference>
<dbReference type="InterPro" id="IPR001041">
    <property type="entry name" value="2Fe-2S_ferredoxin-type"/>
</dbReference>
<evidence type="ECO:0000313" key="3">
    <source>
        <dbReference type="EMBL" id="TMM43328.1"/>
    </source>
</evidence>
<dbReference type="OrthoDB" id="9796486at2"/>
<keyword evidence="1" id="KW-0830">Ubiquinone</keyword>
<sequence length="92" mass="10202">MINTLKLQPKINVQGKVVLYNNKAQTLLDCLELADVEVHYHCRDGFCGACRVTLVEGQIHYPAGEPLAYVGDNEILPCCCVPVTDISLRIDE</sequence>
<dbReference type="SUPFAM" id="SSF54292">
    <property type="entry name" value="2Fe-2S ferredoxin-like"/>
    <property type="match status" value="1"/>
</dbReference>
<dbReference type="Proteomes" id="UP000307702">
    <property type="component" value="Unassembled WGS sequence"/>
</dbReference>
<reference evidence="3 4" key="1">
    <citation type="submission" date="2019-05" db="EMBL/GenBank/DDBJ databases">
        <title>Colwellia ponticola sp. nov., isolated from seawater.</title>
        <authorList>
            <person name="Yoon J.-H."/>
        </authorList>
    </citation>
    <scope>NUCLEOTIDE SEQUENCE [LARGE SCALE GENOMIC DNA]</scope>
    <source>
        <strain evidence="3 4">OISW-25</strain>
    </source>
</reference>
<dbReference type="NCBIfam" id="NF007985">
    <property type="entry name" value="PRK10713.1"/>
    <property type="match status" value="1"/>
</dbReference>
<evidence type="ECO:0000256" key="1">
    <source>
        <dbReference type="ARBA" id="ARBA00023075"/>
    </source>
</evidence>
<keyword evidence="4" id="KW-1185">Reference proteome</keyword>
<dbReference type="CDD" id="cd00207">
    <property type="entry name" value="fer2"/>
    <property type="match status" value="1"/>
</dbReference>
<dbReference type="InterPro" id="IPR006058">
    <property type="entry name" value="2Fe2S_fd_BS"/>
</dbReference>
<gene>
    <name evidence="3" type="ORF">FCS21_12880</name>
</gene>
<dbReference type="AlphaFoldDB" id="A0A8H2JKN5"/>
<accession>A0A8H2JKN5</accession>
<evidence type="ECO:0000259" key="2">
    <source>
        <dbReference type="PROSITE" id="PS51085"/>
    </source>
</evidence>
<protein>
    <submittedName>
        <fullName evidence="3">2Fe-2S ferredoxin-like protein</fullName>
    </submittedName>
</protein>
<dbReference type="Pfam" id="PF00111">
    <property type="entry name" value="Fer2"/>
    <property type="match status" value="1"/>
</dbReference>
<dbReference type="PROSITE" id="PS00197">
    <property type="entry name" value="2FE2S_FER_1"/>
    <property type="match status" value="1"/>
</dbReference>
<feature type="domain" description="2Fe-2S ferredoxin-type" evidence="2">
    <location>
        <begin position="9"/>
        <end position="92"/>
    </location>
</feature>
<dbReference type="InterPro" id="IPR036010">
    <property type="entry name" value="2Fe-2S_ferredoxin-like_sf"/>
</dbReference>
<proteinExistence type="predicted"/>
<dbReference type="EMBL" id="SZVP01000014">
    <property type="protein sequence ID" value="TMM43328.1"/>
    <property type="molecule type" value="Genomic_DNA"/>
</dbReference>